<dbReference type="SMART" id="SM00490">
    <property type="entry name" value="HELICc"/>
    <property type="match status" value="1"/>
</dbReference>
<evidence type="ECO:0000256" key="11">
    <source>
        <dbReference type="ARBA" id="ARBA00037449"/>
    </source>
</evidence>
<evidence type="ECO:0000256" key="3">
    <source>
        <dbReference type="ARBA" id="ARBA00012552"/>
    </source>
</evidence>
<dbReference type="InterPro" id="IPR036020">
    <property type="entry name" value="WW_dom_sf"/>
</dbReference>
<evidence type="ECO:0000256" key="7">
    <source>
        <dbReference type="ARBA" id="ARBA00022801"/>
    </source>
</evidence>
<keyword evidence="7 12" id="KW-0378">Hydrolase</keyword>
<sequence>MQTADELPLPVGWYAEISERGTYYWREDGTVQWERPTTAAAAQPAHTTVQSSSTPDSILVIKQAAAAGALFVAGELGVEVAGYVFSRDGSSGAGYYRQPDAPPPDDLAYSRIVLQRASAAGASFIRLDAPLDGFELAGYVHGHGPSGCGYYLTPAAPSAAGAAAVAATAAAAAAAGEAAVAGSGASSSTAEMLTTARSTRHATRQVSLSEGCPPPLISFGACAHADALPRALLGALRGAGFTAPSPIQASSWAAALRGHDLVGLSRTGSGKTLAYLLPAFASIVRDAAGLVLPVLTTLIMAPTRELAIQIEAECRRFVLTTAECRRFGQPLGIESACVYGGAPREMQISRLAEGVHVLLATPGRLLDFLEAGVARLDDVSYAVSYAVLDEADRMLDMGFEKDVHAIMRIVPSNRQTLLFSATWPPEFRQFRQVRELAASLQHRPLRCQVAIGSVAERLATNRDVEQQRILFVRTEAERDAALHRQLQLVPATARVLVFVSTKKTCETLARSLRREHTCAALHGDKDQSERERTLSEFRSGVVPVLIATDVAARGLDIPDVERVINYEFPNKAEDYVHRIGRTGRAGAKGLAVTFMAAADAKHAGALVKILKESGLKKADIPKELRQMAKLIGAVASGVSAGTSSAAASRPAGGLYD</sequence>
<evidence type="ECO:0000256" key="6">
    <source>
        <dbReference type="ARBA" id="ARBA00022741"/>
    </source>
</evidence>
<keyword evidence="5" id="KW-0698">rRNA processing</keyword>
<dbReference type="InterPro" id="IPR000629">
    <property type="entry name" value="RNA-helicase_DEAD-box_CS"/>
</dbReference>
<dbReference type="InterPro" id="IPR011545">
    <property type="entry name" value="DEAD/DEAH_box_helicase_dom"/>
</dbReference>
<dbReference type="AlphaFoldDB" id="A0A0M0JJ45"/>
<accession>A0A0M0JJ45</accession>
<dbReference type="InterPro" id="IPR001650">
    <property type="entry name" value="Helicase_C-like"/>
</dbReference>
<keyword evidence="4" id="KW-0690">Ribosome biogenesis</keyword>
<gene>
    <name evidence="16" type="ORF">Ctob_013447</name>
</gene>
<dbReference type="FunFam" id="3.40.50.300:FF:000008">
    <property type="entry name" value="ATP-dependent RNA helicase RhlB"/>
    <property type="match status" value="1"/>
</dbReference>
<comment type="similarity">
    <text evidence="2">Belongs to the DEAD box helicase family. DDX5/DBP2 subfamily.</text>
</comment>
<dbReference type="InterPro" id="IPR044742">
    <property type="entry name" value="DEAD/DEAH_RhlB"/>
</dbReference>
<dbReference type="GO" id="GO:0016787">
    <property type="term" value="F:hydrolase activity"/>
    <property type="evidence" value="ECO:0007669"/>
    <property type="project" value="UniProtKB-KW"/>
</dbReference>
<feature type="domain" description="Helicase C-terminal" evidence="15">
    <location>
        <begin position="484"/>
        <end position="628"/>
    </location>
</feature>
<keyword evidence="10" id="KW-0539">Nucleus</keyword>
<evidence type="ECO:0000256" key="8">
    <source>
        <dbReference type="ARBA" id="ARBA00022806"/>
    </source>
</evidence>
<protein>
    <recommendedName>
        <fullName evidence="3">RNA helicase</fullName>
        <ecNumber evidence="3">3.6.4.13</ecNumber>
    </recommendedName>
</protein>
<evidence type="ECO:0000256" key="10">
    <source>
        <dbReference type="ARBA" id="ARBA00023242"/>
    </source>
</evidence>
<keyword evidence="8 12" id="KW-0347">Helicase</keyword>
<dbReference type="GO" id="GO:0005524">
    <property type="term" value="F:ATP binding"/>
    <property type="evidence" value="ECO:0007669"/>
    <property type="project" value="UniProtKB-KW"/>
</dbReference>
<dbReference type="InterPro" id="IPR001202">
    <property type="entry name" value="WW_dom"/>
</dbReference>
<comment type="subcellular location">
    <subcellularLocation>
        <location evidence="1">Nucleus</location>
        <location evidence="1">Nucleolus</location>
    </subcellularLocation>
</comment>
<name>A0A0M0JJ45_9EUKA</name>
<evidence type="ECO:0000256" key="5">
    <source>
        <dbReference type="ARBA" id="ARBA00022552"/>
    </source>
</evidence>
<dbReference type="EMBL" id="JWZX01002830">
    <property type="protein sequence ID" value="KOO26599.1"/>
    <property type="molecule type" value="Genomic_DNA"/>
</dbReference>
<dbReference type="SUPFAM" id="SSF52540">
    <property type="entry name" value="P-loop containing nucleoside triphosphate hydrolases"/>
    <property type="match status" value="1"/>
</dbReference>
<dbReference type="PANTHER" id="PTHR47958">
    <property type="entry name" value="ATP-DEPENDENT RNA HELICASE DBP3"/>
    <property type="match status" value="1"/>
</dbReference>
<keyword evidence="6 12" id="KW-0547">Nucleotide-binding</keyword>
<dbReference type="PROSITE" id="PS51192">
    <property type="entry name" value="HELICASE_ATP_BIND_1"/>
    <property type="match status" value="1"/>
</dbReference>
<evidence type="ECO:0000313" key="17">
    <source>
        <dbReference type="Proteomes" id="UP000037460"/>
    </source>
</evidence>
<dbReference type="Pfam" id="PF00270">
    <property type="entry name" value="DEAD"/>
    <property type="match status" value="1"/>
</dbReference>
<dbReference type="SUPFAM" id="SSF51045">
    <property type="entry name" value="WW domain"/>
    <property type="match status" value="1"/>
</dbReference>
<evidence type="ECO:0000256" key="2">
    <source>
        <dbReference type="ARBA" id="ARBA00009334"/>
    </source>
</evidence>
<comment type="caution">
    <text evidence="16">The sequence shown here is derived from an EMBL/GenBank/DDBJ whole genome shotgun (WGS) entry which is preliminary data.</text>
</comment>
<dbReference type="SMART" id="SM00487">
    <property type="entry name" value="DEXDc"/>
    <property type="match status" value="1"/>
</dbReference>
<comment type="function">
    <text evidence="11">ATP-dependent RNA helicase required for 60S ribosomal subunit synthesis. Involved in efficient pre-rRNA processing, predominantly at site A3, which is necessary for the normal formation of 25S and 5.8S rRNAs.</text>
</comment>
<reference evidence="17" key="1">
    <citation type="journal article" date="2015" name="PLoS Genet.">
        <title>Genome Sequence and Transcriptome Analyses of Chrysochromulina tobin: Metabolic Tools for Enhanced Algal Fitness in the Prominent Order Prymnesiales (Haptophyceae).</title>
        <authorList>
            <person name="Hovde B.T."/>
            <person name="Deodato C.R."/>
            <person name="Hunsperger H.M."/>
            <person name="Ryken S.A."/>
            <person name="Yost W."/>
            <person name="Jha R.K."/>
            <person name="Patterson J."/>
            <person name="Monnat R.J. Jr."/>
            <person name="Barlow S.B."/>
            <person name="Starkenburg S.R."/>
            <person name="Cattolico R.A."/>
        </authorList>
    </citation>
    <scope>NUCLEOTIDE SEQUENCE</scope>
    <source>
        <strain evidence="17">CCMP291</strain>
    </source>
</reference>
<keyword evidence="17" id="KW-1185">Reference proteome</keyword>
<dbReference type="Pfam" id="PF00271">
    <property type="entry name" value="Helicase_C"/>
    <property type="match status" value="1"/>
</dbReference>
<dbReference type="EC" id="3.6.4.13" evidence="3"/>
<dbReference type="InterPro" id="IPR027417">
    <property type="entry name" value="P-loop_NTPase"/>
</dbReference>
<dbReference type="GO" id="GO:0003724">
    <property type="term" value="F:RNA helicase activity"/>
    <property type="evidence" value="ECO:0007669"/>
    <property type="project" value="UniProtKB-EC"/>
</dbReference>
<dbReference type="InterPro" id="IPR014001">
    <property type="entry name" value="Helicase_ATP-bd"/>
</dbReference>
<dbReference type="GO" id="GO:0003676">
    <property type="term" value="F:nucleic acid binding"/>
    <property type="evidence" value="ECO:0007669"/>
    <property type="project" value="InterPro"/>
</dbReference>
<keyword evidence="9 12" id="KW-0067">ATP-binding</keyword>
<evidence type="ECO:0000256" key="9">
    <source>
        <dbReference type="ARBA" id="ARBA00022840"/>
    </source>
</evidence>
<dbReference type="CDD" id="cd00268">
    <property type="entry name" value="DEADc"/>
    <property type="match status" value="1"/>
</dbReference>
<dbReference type="PROSITE" id="PS00039">
    <property type="entry name" value="DEAD_ATP_HELICASE"/>
    <property type="match status" value="1"/>
</dbReference>
<feature type="domain" description="Helicase ATP-binding" evidence="14">
    <location>
        <begin position="252"/>
        <end position="441"/>
    </location>
</feature>
<dbReference type="PROSITE" id="PS51194">
    <property type="entry name" value="HELICASE_CTER"/>
    <property type="match status" value="1"/>
</dbReference>
<dbReference type="Gene3D" id="3.40.50.300">
    <property type="entry name" value="P-loop containing nucleotide triphosphate hydrolases"/>
    <property type="match status" value="2"/>
</dbReference>
<dbReference type="OrthoDB" id="196131at2759"/>
<feature type="domain" description="WW" evidence="13">
    <location>
        <begin position="7"/>
        <end position="38"/>
    </location>
</feature>
<evidence type="ECO:0000313" key="16">
    <source>
        <dbReference type="EMBL" id="KOO26599.1"/>
    </source>
</evidence>
<dbReference type="Proteomes" id="UP000037460">
    <property type="component" value="Unassembled WGS sequence"/>
</dbReference>
<organism evidence="16 17">
    <name type="scientific">Chrysochromulina tobinii</name>
    <dbReference type="NCBI Taxonomy" id="1460289"/>
    <lineage>
        <taxon>Eukaryota</taxon>
        <taxon>Haptista</taxon>
        <taxon>Haptophyta</taxon>
        <taxon>Prymnesiophyceae</taxon>
        <taxon>Prymnesiales</taxon>
        <taxon>Chrysochromulinaceae</taxon>
        <taxon>Chrysochromulina</taxon>
    </lineage>
</organism>
<dbReference type="PROSITE" id="PS50020">
    <property type="entry name" value="WW_DOMAIN_2"/>
    <property type="match status" value="1"/>
</dbReference>
<evidence type="ECO:0000256" key="1">
    <source>
        <dbReference type="ARBA" id="ARBA00004604"/>
    </source>
</evidence>
<evidence type="ECO:0000256" key="4">
    <source>
        <dbReference type="ARBA" id="ARBA00022517"/>
    </source>
</evidence>
<dbReference type="CDD" id="cd18787">
    <property type="entry name" value="SF2_C_DEAD"/>
    <property type="match status" value="1"/>
</dbReference>
<evidence type="ECO:0000256" key="12">
    <source>
        <dbReference type="RuleBase" id="RU000492"/>
    </source>
</evidence>
<evidence type="ECO:0000259" key="14">
    <source>
        <dbReference type="PROSITE" id="PS51192"/>
    </source>
</evidence>
<proteinExistence type="inferred from homology"/>
<evidence type="ECO:0000259" key="15">
    <source>
        <dbReference type="PROSITE" id="PS51194"/>
    </source>
</evidence>
<evidence type="ECO:0000259" key="13">
    <source>
        <dbReference type="PROSITE" id="PS50020"/>
    </source>
</evidence>